<dbReference type="PANTHER" id="PTHR46825">
    <property type="entry name" value="D-ALANYL-D-ALANINE-CARBOXYPEPTIDASE/ENDOPEPTIDASE AMPH"/>
    <property type="match status" value="1"/>
</dbReference>
<dbReference type="InterPro" id="IPR001466">
    <property type="entry name" value="Beta-lactam-related"/>
</dbReference>
<dbReference type="PANTHER" id="PTHR46825:SF11">
    <property type="entry name" value="PENICILLIN-BINDING PROTEIN 4"/>
    <property type="match status" value="1"/>
</dbReference>
<organism evidence="4 5">
    <name type="scientific">Exiguobacterium indicum</name>
    <dbReference type="NCBI Taxonomy" id="296995"/>
    <lineage>
        <taxon>Bacteria</taxon>
        <taxon>Bacillati</taxon>
        <taxon>Bacillota</taxon>
        <taxon>Bacilli</taxon>
        <taxon>Bacillales</taxon>
        <taxon>Bacillales Family XII. Incertae Sedis</taxon>
        <taxon>Exiguobacterium</taxon>
    </lineage>
</organism>
<dbReference type="GO" id="GO:0016020">
    <property type="term" value="C:membrane"/>
    <property type="evidence" value="ECO:0007669"/>
    <property type="project" value="UniProtKB-SubCell"/>
</dbReference>
<dbReference type="EMBL" id="LDQV01000012">
    <property type="protein sequence ID" value="KTR27797.1"/>
    <property type="molecule type" value="Genomic_DNA"/>
</dbReference>
<evidence type="ECO:0000259" key="3">
    <source>
        <dbReference type="Pfam" id="PF00144"/>
    </source>
</evidence>
<evidence type="ECO:0000256" key="2">
    <source>
        <dbReference type="ARBA" id="ARBA00023136"/>
    </source>
</evidence>
<name>A0AAW3MG50_9BACL</name>
<proteinExistence type="predicted"/>
<sequence length="352" mass="39673">MNSIGWETERMMNVYKKLIALPELMHLEGAVSIHQQGEQIFSHANGFAHRGYRVLNKETTRFGIASGAKLFTAVAILRLVEAGKVALDERVATILPDIGIDLDGVTVHHLLTHTSGIGDYFDEATMTDFEEVFQDLPMYRLRRPIDFLPLFQDQKRQFTAGERFHYNNAGYILLGLVIEQLTKHPFADYVTNELFARAQMTQSGYFRLDSLPADTAIGHIENEDGTWRTNHYALPIIGGPDGGAFLTASDMERFWRSLLTHQLLSESMTAQLFHPHVKVNDVASYGYGVWLKRLDASHEKWHIMGYDPGVSFHSAYYPQSETIVTVLSNTSDGAYALVQAIELLLLEKGIHT</sequence>
<keyword evidence="2" id="KW-0472">Membrane</keyword>
<evidence type="ECO:0000256" key="1">
    <source>
        <dbReference type="ARBA" id="ARBA00004370"/>
    </source>
</evidence>
<gene>
    <name evidence="4" type="ORF">RSA11_03785</name>
</gene>
<comment type="caution">
    <text evidence="4">The sequence shown here is derived from an EMBL/GenBank/DDBJ whole genome shotgun (WGS) entry which is preliminary data.</text>
</comment>
<dbReference type="InterPro" id="IPR012338">
    <property type="entry name" value="Beta-lactam/transpept-like"/>
</dbReference>
<comment type="subcellular location">
    <subcellularLocation>
        <location evidence="1">Membrane</location>
    </subcellularLocation>
</comment>
<protein>
    <recommendedName>
        <fullName evidence="3">Beta-lactamase-related domain-containing protein</fullName>
    </recommendedName>
</protein>
<feature type="domain" description="Beta-lactamase-related" evidence="3">
    <location>
        <begin position="29"/>
        <end position="335"/>
    </location>
</feature>
<dbReference type="AlphaFoldDB" id="A0AAW3MG50"/>
<evidence type="ECO:0000313" key="5">
    <source>
        <dbReference type="Proteomes" id="UP000072605"/>
    </source>
</evidence>
<accession>A0AAW3MG50</accession>
<evidence type="ECO:0000313" key="4">
    <source>
        <dbReference type="EMBL" id="KTR27797.1"/>
    </source>
</evidence>
<dbReference type="SUPFAM" id="SSF56601">
    <property type="entry name" value="beta-lactamase/transpeptidase-like"/>
    <property type="match status" value="1"/>
</dbReference>
<dbReference type="Pfam" id="PF00144">
    <property type="entry name" value="Beta-lactamase"/>
    <property type="match status" value="1"/>
</dbReference>
<dbReference type="InterPro" id="IPR050491">
    <property type="entry name" value="AmpC-like"/>
</dbReference>
<dbReference type="Gene3D" id="3.40.710.10">
    <property type="entry name" value="DD-peptidase/beta-lactamase superfamily"/>
    <property type="match status" value="1"/>
</dbReference>
<dbReference type="Proteomes" id="UP000072605">
    <property type="component" value="Unassembled WGS sequence"/>
</dbReference>
<reference evidence="4 5" key="1">
    <citation type="journal article" date="2016" name="Front. Microbiol.">
        <title>Genomic Resource of Rice Seed Associated Bacteria.</title>
        <authorList>
            <person name="Midha S."/>
            <person name="Bansal K."/>
            <person name="Sharma S."/>
            <person name="Kumar N."/>
            <person name="Patil P.P."/>
            <person name="Chaudhry V."/>
            <person name="Patil P.B."/>
        </authorList>
    </citation>
    <scope>NUCLEOTIDE SEQUENCE [LARGE SCALE GENOMIC DNA]</scope>
    <source>
        <strain evidence="4 5">RSA11</strain>
    </source>
</reference>